<accession>A0A9W7AVU5</accession>
<evidence type="ECO:0000256" key="3">
    <source>
        <dbReference type="ARBA" id="ARBA00009516"/>
    </source>
</evidence>
<keyword evidence="7" id="KW-0808">Transferase</keyword>
<feature type="domain" description="Phosphoribosyltransferase" evidence="12">
    <location>
        <begin position="10"/>
        <end position="210"/>
    </location>
</feature>
<evidence type="ECO:0000256" key="6">
    <source>
        <dbReference type="ARBA" id="ARBA00022676"/>
    </source>
</evidence>
<reference evidence="14" key="1">
    <citation type="journal article" date="2023" name="Commun. Biol.">
        <title>Genome analysis of Parmales, the sister group of diatoms, reveals the evolutionary specialization of diatoms from phago-mixotrophs to photoautotrophs.</title>
        <authorList>
            <person name="Ban H."/>
            <person name="Sato S."/>
            <person name="Yoshikawa S."/>
            <person name="Yamada K."/>
            <person name="Nakamura Y."/>
            <person name="Ichinomiya M."/>
            <person name="Sato N."/>
            <person name="Blanc-Mathieu R."/>
            <person name="Endo H."/>
            <person name="Kuwata A."/>
            <person name="Ogata H."/>
        </authorList>
    </citation>
    <scope>NUCLEOTIDE SEQUENCE [LARGE SCALE GENOMIC DNA]</scope>
    <source>
        <strain evidence="14">NIES 3700</strain>
    </source>
</reference>
<proteinExistence type="inferred from homology"/>
<evidence type="ECO:0000256" key="5">
    <source>
        <dbReference type="ARBA" id="ARBA00022533"/>
    </source>
</evidence>
<dbReference type="OrthoDB" id="10257085at2759"/>
<evidence type="ECO:0000313" key="13">
    <source>
        <dbReference type="EMBL" id="GMH75324.1"/>
    </source>
</evidence>
<comment type="caution">
    <text evidence="13">The sequence shown here is derived from an EMBL/GenBank/DDBJ whole genome shotgun (WGS) entry which is preliminary data.</text>
</comment>
<keyword evidence="9" id="KW-0342">GTP-binding</keyword>
<keyword evidence="14" id="KW-1185">Reference proteome</keyword>
<comment type="similarity">
    <text evidence="3">Belongs to the UPRTase family.</text>
</comment>
<evidence type="ECO:0000256" key="11">
    <source>
        <dbReference type="SAM" id="MobiDB-lite"/>
    </source>
</evidence>
<dbReference type="InterPro" id="IPR005765">
    <property type="entry name" value="UPRT"/>
</dbReference>
<evidence type="ECO:0000256" key="7">
    <source>
        <dbReference type="ARBA" id="ARBA00022679"/>
    </source>
</evidence>
<evidence type="ECO:0000256" key="2">
    <source>
        <dbReference type="ARBA" id="ARBA00005180"/>
    </source>
</evidence>
<dbReference type="Proteomes" id="UP001165122">
    <property type="component" value="Unassembled WGS sequence"/>
</dbReference>
<dbReference type="InterPro" id="IPR050054">
    <property type="entry name" value="UPRTase/APRTase"/>
</dbReference>
<dbReference type="GO" id="GO:0006223">
    <property type="term" value="P:uracil salvage"/>
    <property type="evidence" value="ECO:0007669"/>
    <property type="project" value="InterPro"/>
</dbReference>
<feature type="region of interest" description="Disordered" evidence="11">
    <location>
        <begin position="201"/>
        <end position="233"/>
    </location>
</feature>
<keyword evidence="8" id="KW-0547">Nucleotide-binding</keyword>
<dbReference type="PANTHER" id="PTHR32315:SF4">
    <property type="entry name" value="URACIL PHOSPHORIBOSYLTRANSFERASE, CHLOROPLASTIC"/>
    <property type="match status" value="1"/>
</dbReference>
<protein>
    <recommendedName>
        <fullName evidence="4">uracil phosphoribosyltransferase</fullName>
        <ecNumber evidence="4">2.4.2.9</ecNumber>
    </recommendedName>
    <alternativeName>
        <fullName evidence="10">UMP pyrophosphorylase</fullName>
    </alternativeName>
</protein>
<dbReference type="EC" id="2.4.2.9" evidence="4"/>
<dbReference type="Pfam" id="PF14681">
    <property type="entry name" value="UPRTase"/>
    <property type="match status" value="1"/>
</dbReference>
<dbReference type="NCBIfam" id="NF001097">
    <property type="entry name" value="PRK00129.1"/>
    <property type="match status" value="1"/>
</dbReference>
<dbReference type="GO" id="GO:0005525">
    <property type="term" value="F:GTP binding"/>
    <property type="evidence" value="ECO:0007669"/>
    <property type="project" value="UniProtKB-KW"/>
</dbReference>
<dbReference type="EMBL" id="BRXW01000718">
    <property type="protein sequence ID" value="GMH75324.1"/>
    <property type="molecule type" value="Genomic_DNA"/>
</dbReference>
<dbReference type="NCBIfam" id="TIGR01091">
    <property type="entry name" value="upp"/>
    <property type="match status" value="1"/>
</dbReference>
<evidence type="ECO:0000313" key="14">
    <source>
        <dbReference type="Proteomes" id="UP001165122"/>
    </source>
</evidence>
<gene>
    <name evidence="13" type="ORF">TrLO_g10492</name>
</gene>
<evidence type="ECO:0000256" key="9">
    <source>
        <dbReference type="ARBA" id="ARBA00023134"/>
    </source>
</evidence>
<dbReference type="AlphaFoldDB" id="A0A9W7AVU5"/>
<dbReference type="InterPro" id="IPR029057">
    <property type="entry name" value="PRTase-like"/>
</dbReference>
<organism evidence="13 14">
    <name type="scientific">Triparma laevis f. longispina</name>
    <dbReference type="NCBI Taxonomy" id="1714387"/>
    <lineage>
        <taxon>Eukaryota</taxon>
        <taxon>Sar</taxon>
        <taxon>Stramenopiles</taxon>
        <taxon>Ochrophyta</taxon>
        <taxon>Bolidophyceae</taxon>
        <taxon>Parmales</taxon>
        <taxon>Triparmaceae</taxon>
        <taxon>Triparma</taxon>
    </lineage>
</organism>
<keyword evidence="5" id="KW-0021">Allosteric enzyme</keyword>
<evidence type="ECO:0000256" key="4">
    <source>
        <dbReference type="ARBA" id="ARBA00011894"/>
    </source>
</evidence>
<name>A0A9W7AVU5_9STRA</name>
<dbReference type="GO" id="GO:0004845">
    <property type="term" value="F:uracil phosphoribosyltransferase activity"/>
    <property type="evidence" value="ECO:0007669"/>
    <property type="project" value="UniProtKB-EC"/>
</dbReference>
<dbReference type="SUPFAM" id="SSF53271">
    <property type="entry name" value="PRTase-like"/>
    <property type="match status" value="1"/>
</dbReference>
<sequence length="233" mass="25571">MTTNANLNLSEHPVLAHKLSILRSDQTTPADFRRVLREMTFNLGYEATTTLQTRPIQLTTPMTQTEGEKLSSSVALIPIMRAGLGMVDPMLELLPMSDVYHIGMYRSKGSLLPVQYYNKLPRDKSADVAYVLDPMIATAGTICAVVNILKKWGAKKIHVVSVLASKKGLETLMSTHPDVTVTVTAIDDVLTEDGMISPGLGDAGNRLYKTPTIDQDDDEKLVSPSKRKRTLST</sequence>
<dbReference type="InterPro" id="IPR000836">
    <property type="entry name" value="PRTase_dom"/>
</dbReference>
<dbReference type="CDD" id="cd06223">
    <property type="entry name" value="PRTases_typeI"/>
    <property type="match status" value="1"/>
</dbReference>
<evidence type="ECO:0000256" key="8">
    <source>
        <dbReference type="ARBA" id="ARBA00022741"/>
    </source>
</evidence>
<comment type="pathway">
    <text evidence="2">Pyrimidine metabolism; UMP biosynthesis via salvage pathway; UMP from uracil: step 1/1.</text>
</comment>
<dbReference type="PANTHER" id="PTHR32315">
    <property type="entry name" value="ADENINE PHOSPHORIBOSYLTRANSFERASE"/>
    <property type="match status" value="1"/>
</dbReference>
<dbReference type="Gene3D" id="3.40.50.2020">
    <property type="match status" value="1"/>
</dbReference>
<dbReference type="GO" id="GO:0005737">
    <property type="term" value="C:cytoplasm"/>
    <property type="evidence" value="ECO:0007669"/>
    <property type="project" value="UniProtKB-ARBA"/>
</dbReference>
<dbReference type="FunFam" id="3.40.50.2020:FF:000003">
    <property type="entry name" value="Uracil phosphoribosyltransferase"/>
    <property type="match status" value="1"/>
</dbReference>
<keyword evidence="6" id="KW-0328">Glycosyltransferase</keyword>
<evidence type="ECO:0000256" key="10">
    <source>
        <dbReference type="ARBA" id="ARBA00031082"/>
    </source>
</evidence>
<evidence type="ECO:0000256" key="1">
    <source>
        <dbReference type="ARBA" id="ARBA00001946"/>
    </source>
</evidence>
<comment type="cofactor">
    <cofactor evidence="1">
        <name>Mg(2+)</name>
        <dbReference type="ChEBI" id="CHEBI:18420"/>
    </cofactor>
</comment>
<evidence type="ECO:0000259" key="12">
    <source>
        <dbReference type="Pfam" id="PF14681"/>
    </source>
</evidence>